<dbReference type="Pfam" id="PF08238">
    <property type="entry name" value="Sel1"/>
    <property type="match status" value="2"/>
</dbReference>
<evidence type="ECO:0000256" key="1">
    <source>
        <dbReference type="ARBA" id="ARBA00038101"/>
    </source>
</evidence>
<evidence type="ECO:0000313" key="3">
    <source>
        <dbReference type="Proteomes" id="UP001194696"/>
    </source>
</evidence>
<dbReference type="Gene3D" id="1.25.40.10">
    <property type="entry name" value="Tetratricopeptide repeat domain"/>
    <property type="match status" value="1"/>
</dbReference>
<evidence type="ECO:0008006" key="4">
    <source>
        <dbReference type="Google" id="ProtNLM"/>
    </source>
</evidence>
<dbReference type="SUPFAM" id="SSF81901">
    <property type="entry name" value="HCP-like"/>
    <property type="match status" value="1"/>
</dbReference>
<dbReference type="PANTHER" id="PTHR11102">
    <property type="entry name" value="SEL-1-LIKE PROTEIN"/>
    <property type="match status" value="1"/>
</dbReference>
<comment type="caution">
    <text evidence="2">The sequence shown here is derived from an EMBL/GenBank/DDBJ whole genome shotgun (WGS) entry which is preliminary data.</text>
</comment>
<dbReference type="InterPro" id="IPR006597">
    <property type="entry name" value="Sel1-like"/>
</dbReference>
<proteinExistence type="inferred from homology"/>
<organism evidence="2 3">
    <name type="scientific">Linnemannia gamsii</name>
    <dbReference type="NCBI Taxonomy" id="64522"/>
    <lineage>
        <taxon>Eukaryota</taxon>
        <taxon>Fungi</taxon>
        <taxon>Fungi incertae sedis</taxon>
        <taxon>Mucoromycota</taxon>
        <taxon>Mortierellomycotina</taxon>
        <taxon>Mortierellomycetes</taxon>
        <taxon>Mortierellales</taxon>
        <taxon>Mortierellaceae</taxon>
        <taxon>Linnemannia</taxon>
    </lineage>
</organism>
<keyword evidence="3" id="KW-1185">Reference proteome</keyword>
<accession>A0ABQ7JJ48</accession>
<reference evidence="2 3" key="1">
    <citation type="journal article" date="2020" name="Fungal Divers.">
        <title>Resolving the Mortierellaceae phylogeny through synthesis of multi-gene phylogenetics and phylogenomics.</title>
        <authorList>
            <person name="Vandepol N."/>
            <person name="Liber J."/>
            <person name="Desiro A."/>
            <person name="Na H."/>
            <person name="Kennedy M."/>
            <person name="Barry K."/>
            <person name="Grigoriev I.V."/>
            <person name="Miller A.N."/>
            <person name="O'Donnell K."/>
            <person name="Stajich J.E."/>
            <person name="Bonito G."/>
        </authorList>
    </citation>
    <scope>NUCLEOTIDE SEQUENCE [LARGE SCALE GENOMIC DNA]</scope>
    <source>
        <strain evidence="2 3">AD045</strain>
    </source>
</reference>
<name>A0ABQ7JJ48_9FUNG</name>
<evidence type="ECO:0000313" key="2">
    <source>
        <dbReference type="EMBL" id="KAG0276039.1"/>
    </source>
</evidence>
<dbReference type="InterPro" id="IPR050767">
    <property type="entry name" value="Sel1_AlgK"/>
</dbReference>
<dbReference type="EMBL" id="JAAAIM010001757">
    <property type="protein sequence ID" value="KAG0276039.1"/>
    <property type="molecule type" value="Genomic_DNA"/>
</dbReference>
<comment type="similarity">
    <text evidence="1">Belongs to the sel-1 family.</text>
</comment>
<dbReference type="PANTHER" id="PTHR11102:SF160">
    <property type="entry name" value="ERAD-ASSOCIATED E3 UBIQUITIN-PROTEIN LIGASE COMPONENT HRD3"/>
    <property type="match status" value="1"/>
</dbReference>
<gene>
    <name evidence="2" type="ORF">BGZ96_003496</name>
</gene>
<sequence>MLQGHSVTPQKPQQVQAMRAVNKDLPPTSVSPALLAEIYYVDCHLDPTTQKPVVLWDDILQAFVNAVQVRDKARVVPFLKDSDLRNLEPRRIAAVPDTVLDVAVVNTKLGSSLPVSMRQEEGTISGTDVVVSHNTPATSNPAVTRNPVYGLENTAMDNYTHIDHPAFAPRPRGTQVLLDDYSLTDKDIPAPPRIDSGNTPLLRAPQSTTTKASKGMDLVQLSIRASQGDTSAQVALGDMYKGGRGVKQDYQTAMDWYLLAANQGDPVGQRKVGLLYYKGLGTTQDYSTAMNWFIKAADQEDSEA</sequence>
<dbReference type="Proteomes" id="UP001194696">
    <property type="component" value="Unassembled WGS sequence"/>
</dbReference>
<dbReference type="InterPro" id="IPR011990">
    <property type="entry name" value="TPR-like_helical_dom_sf"/>
</dbReference>
<protein>
    <recommendedName>
        <fullName evidence="4">HCP-like protein</fullName>
    </recommendedName>
</protein>
<dbReference type="SMART" id="SM00671">
    <property type="entry name" value="SEL1"/>
    <property type="match status" value="2"/>
</dbReference>